<dbReference type="PANTHER" id="PTHR31632:SF2">
    <property type="entry name" value="PLASMA MEMBRANE IRON PERMEASE"/>
    <property type="match status" value="1"/>
</dbReference>
<evidence type="ECO:0000256" key="6">
    <source>
        <dbReference type="SAM" id="MobiDB-lite"/>
    </source>
</evidence>
<dbReference type="InterPro" id="IPR004923">
    <property type="entry name" value="FTR1/Fip1/EfeU"/>
</dbReference>
<evidence type="ECO:0000256" key="2">
    <source>
        <dbReference type="ARBA" id="ARBA00008333"/>
    </source>
</evidence>
<evidence type="ECO:0000256" key="3">
    <source>
        <dbReference type="ARBA" id="ARBA00022692"/>
    </source>
</evidence>
<evidence type="ECO:0000256" key="5">
    <source>
        <dbReference type="ARBA" id="ARBA00023136"/>
    </source>
</evidence>
<dbReference type="NCBIfam" id="NF041756">
    <property type="entry name" value="EfeU"/>
    <property type="match status" value="1"/>
</dbReference>
<dbReference type="AlphaFoldDB" id="A0A1L7CR46"/>
<feature type="compositionally biased region" description="Basic and acidic residues" evidence="6">
    <location>
        <begin position="285"/>
        <end position="294"/>
    </location>
</feature>
<feature type="transmembrane region" description="Helical" evidence="7">
    <location>
        <begin position="71"/>
        <end position="90"/>
    </location>
</feature>
<sequence length="331" mass="34661">MFLANFLIALREGVEAALIVGILVAYLKKVGRTDVLPRMWVGVVIAAVVPLAAGALMTWGPYTLTFQAQEILGGSLSLVAVAMITGMILWMGKNGKKMGADITGKADAALAGDSSGWGIVWLAVLSVGREGVETAVFVWATVKATTDGGFWQPSVGVLTGLIVAVFIGWLVYRGTARINLSVFFQITGLLLIFVAAGIVSYGIGDLQEASVLPGWGVPAYDITGYFDGSIPGLSPDTVWFVLLEAMFNLNLAPTYLQVIGWVVYLVIVLPIFIINIRGTRRAVKRAEHPGHGPEGDAPADGSGPAPATAAGVGNPGSDPAAAHASSRKEEQ</sequence>
<keyword evidence="9" id="KW-1185">Reference proteome</keyword>
<dbReference type="RefSeq" id="WP_075663282.1">
    <property type="nucleotide sequence ID" value="NZ_CP009247.1"/>
</dbReference>
<dbReference type="STRING" id="1437875.CFRA_02365"/>
<accession>A0A1L7CR46</accession>
<dbReference type="GO" id="GO:0033573">
    <property type="term" value="C:high-affinity iron permease complex"/>
    <property type="evidence" value="ECO:0007669"/>
    <property type="project" value="InterPro"/>
</dbReference>
<evidence type="ECO:0000256" key="1">
    <source>
        <dbReference type="ARBA" id="ARBA00004141"/>
    </source>
</evidence>
<feature type="region of interest" description="Disordered" evidence="6">
    <location>
        <begin position="285"/>
        <end position="331"/>
    </location>
</feature>
<keyword evidence="4 7" id="KW-1133">Transmembrane helix</keyword>
<dbReference type="GO" id="GO:0015093">
    <property type="term" value="F:ferrous iron transmembrane transporter activity"/>
    <property type="evidence" value="ECO:0007669"/>
    <property type="project" value="TreeGrafter"/>
</dbReference>
<proteinExistence type="inferred from homology"/>
<comment type="subcellular location">
    <subcellularLocation>
        <location evidence="1">Membrane</location>
        <topology evidence="1">Multi-pass membrane protein</topology>
    </subcellularLocation>
</comment>
<feature type="transmembrane region" description="Helical" evidence="7">
    <location>
        <begin position="149"/>
        <end position="170"/>
    </location>
</feature>
<feature type="transmembrane region" description="Helical" evidence="7">
    <location>
        <begin position="110"/>
        <end position="129"/>
    </location>
</feature>
<reference evidence="8 9" key="1">
    <citation type="submission" date="2014-08" db="EMBL/GenBank/DDBJ databases">
        <title>Complete genome sequence of Corynebacterium frankenforstense ST18(T) (=DSM 45800(T)), isolated from raw cow milk.</title>
        <authorList>
            <person name="Ruckert C."/>
            <person name="Albersmeier A."/>
            <person name="Winkler A."/>
            <person name="Lipski A."/>
            <person name="Kalinowski J."/>
        </authorList>
    </citation>
    <scope>NUCLEOTIDE SEQUENCE [LARGE SCALE GENOMIC DNA]</scope>
    <source>
        <strain evidence="8 9">ST18</strain>
    </source>
</reference>
<evidence type="ECO:0000313" key="9">
    <source>
        <dbReference type="Proteomes" id="UP000185434"/>
    </source>
</evidence>
<evidence type="ECO:0000256" key="7">
    <source>
        <dbReference type="SAM" id="Phobius"/>
    </source>
</evidence>
<organism evidence="8 9">
    <name type="scientific">Corynebacterium frankenforstense DSM 45800</name>
    <dbReference type="NCBI Taxonomy" id="1437875"/>
    <lineage>
        <taxon>Bacteria</taxon>
        <taxon>Bacillati</taxon>
        <taxon>Actinomycetota</taxon>
        <taxon>Actinomycetes</taxon>
        <taxon>Mycobacteriales</taxon>
        <taxon>Corynebacteriaceae</taxon>
        <taxon>Corynebacterium</taxon>
    </lineage>
</organism>
<dbReference type="Proteomes" id="UP000185434">
    <property type="component" value="Chromosome"/>
</dbReference>
<keyword evidence="3 7" id="KW-0812">Transmembrane</keyword>
<name>A0A1L7CR46_9CORY</name>
<evidence type="ECO:0000256" key="4">
    <source>
        <dbReference type="ARBA" id="ARBA00022989"/>
    </source>
</evidence>
<feature type="transmembrane region" description="Helical" evidence="7">
    <location>
        <begin position="255"/>
        <end position="276"/>
    </location>
</feature>
<protein>
    <submittedName>
        <fullName evidence="8">Iron transporter</fullName>
    </submittedName>
</protein>
<feature type="transmembrane region" description="Helical" evidence="7">
    <location>
        <begin position="6"/>
        <end position="27"/>
    </location>
</feature>
<feature type="transmembrane region" description="Helical" evidence="7">
    <location>
        <begin position="182"/>
        <end position="203"/>
    </location>
</feature>
<dbReference type="Pfam" id="PF03239">
    <property type="entry name" value="FTR1"/>
    <property type="match status" value="1"/>
</dbReference>
<dbReference type="KEGG" id="cfk:CFRA_02365"/>
<dbReference type="PANTHER" id="PTHR31632">
    <property type="entry name" value="IRON TRANSPORTER FTH1"/>
    <property type="match status" value="1"/>
</dbReference>
<feature type="transmembrane region" description="Helical" evidence="7">
    <location>
        <begin position="39"/>
        <end position="59"/>
    </location>
</feature>
<dbReference type="EMBL" id="CP009247">
    <property type="protein sequence ID" value="APT88307.1"/>
    <property type="molecule type" value="Genomic_DNA"/>
</dbReference>
<comment type="similarity">
    <text evidence="2">Belongs to the oxidase-dependent Fe transporter (OFeT) (TC 9.A.10.1) family.</text>
</comment>
<keyword evidence="5 7" id="KW-0472">Membrane</keyword>
<dbReference type="OrthoDB" id="7260758at2"/>
<feature type="compositionally biased region" description="Low complexity" evidence="6">
    <location>
        <begin position="295"/>
        <end position="316"/>
    </location>
</feature>
<evidence type="ECO:0000313" key="8">
    <source>
        <dbReference type="EMBL" id="APT88307.1"/>
    </source>
</evidence>
<gene>
    <name evidence="8" type="ORF">CFRA_02365</name>
</gene>